<dbReference type="EMBL" id="UYSL01019836">
    <property type="protein sequence ID" value="VDL70447.1"/>
    <property type="molecule type" value="Genomic_DNA"/>
</dbReference>
<dbReference type="Pfam" id="PF04942">
    <property type="entry name" value="CC"/>
    <property type="match status" value="1"/>
</dbReference>
<keyword evidence="4" id="KW-1185">Reference proteome</keyword>
<dbReference type="InterPro" id="IPR007026">
    <property type="entry name" value="CC_domain"/>
</dbReference>
<dbReference type="WBParaSite" id="NBR_0000685701-mRNA-1">
    <property type="protein sequence ID" value="NBR_0000685701-mRNA-1"/>
    <property type="gene ID" value="NBR_0000685701"/>
</dbReference>
<evidence type="ECO:0000313" key="4">
    <source>
        <dbReference type="Proteomes" id="UP000271162"/>
    </source>
</evidence>
<proteinExistence type="predicted"/>
<reference evidence="3 4" key="2">
    <citation type="submission" date="2018-11" db="EMBL/GenBank/DDBJ databases">
        <authorList>
            <consortium name="Pathogen Informatics"/>
        </authorList>
    </citation>
    <scope>NUCLEOTIDE SEQUENCE [LARGE SCALE GENOMIC DNA]</scope>
</reference>
<sequence length="85" mass="9001">MQPILFTLLAGLVSLAASGSPKALGPCILSRCPRGFLCSDEECVPDASQTKAREGALAIGPCVNQQCPDGHLCVSEDYKCYPMQE</sequence>
<dbReference type="Proteomes" id="UP000271162">
    <property type="component" value="Unassembled WGS sequence"/>
</dbReference>
<evidence type="ECO:0000313" key="5">
    <source>
        <dbReference type="WBParaSite" id="NBR_0000685701-mRNA-1"/>
    </source>
</evidence>
<dbReference type="AlphaFoldDB" id="A0A0N4XVM0"/>
<feature type="domain" description="CC" evidence="2">
    <location>
        <begin position="59"/>
        <end position="78"/>
    </location>
</feature>
<organism evidence="5">
    <name type="scientific">Nippostrongylus brasiliensis</name>
    <name type="common">Rat hookworm</name>
    <dbReference type="NCBI Taxonomy" id="27835"/>
    <lineage>
        <taxon>Eukaryota</taxon>
        <taxon>Metazoa</taxon>
        <taxon>Ecdysozoa</taxon>
        <taxon>Nematoda</taxon>
        <taxon>Chromadorea</taxon>
        <taxon>Rhabditida</taxon>
        <taxon>Rhabditina</taxon>
        <taxon>Rhabditomorpha</taxon>
        <taxon>Strongyloidea</taxon>
        <taxon>Heligmosomidae</taxon>
        <taxon>Nippostrongylus</taxon>
    </lineage>
</organism>
<evidence type="ECO:0000313" key="3">
    <source>
        <dbReference type="EMBL" id="VDL70447.1"/>
    </source>
</evidence>
<protein>
    <submittedName>
        <fullName evidence="5">CC domain-containing protein</fullName>
    </submittedName>
</protein>
<dbReference type="OMA" id="CIRERPK"/>
<reference evidence="5" key="1">
    <citation type="submission" date="2017-02" db="UniProtKB">
        <authorList>
            <consortium name="WormBaseParasite"/>
        </authorList>
    </citation>
    <scope>IDENTIFICATION</scope>
</reference>
<feature type="signal peptide" evidence="1">
    <location>
        <begin position="1"/>
        <end position="18"/>
    </location>
</feature>
<accession>A0A0N4XVM0</accession>
<keyword evidence="1" id="KW-0732">Signal</keyword>
<gene>
    <name evidence="3" type="ORF">NBR_LOCUS6858</name>
</gene>
<name>A0A0N4XVM0_NIPBR</name>
<evidence type="ECO:0000256" key="1">
    <source>
        <dbReference type="SAM" id="SignalP"/>
    </source>
</evidence>
<feature type="chain" id="PRO_5043125074" evidence="1">
    <location>
        <begin position="19"/>
        <end position="85"/>
    </location>
</feature>
<evidence type="ECO:0000259" key="2">
    <source>
        <dbReference type="Pfam" id="PF04942"/>
    </source>
</evidence>